<dbReference type="EMBL" id="CP019344">
    <property type="protein sequence ID" value="ARN77262.1"/>
    <property type="molecule type" value="Genomic_DNA"/>
</dbReference>
<evidence type="ECO:0000313" key="2">
    <source>
        <dbReference type="Proteomes" id="UP000193431"/>
    </source>
</evidence>
<name>A0A1W6MI48_9FLAO</name>
<evidence type="ECO:0000313" key="1">
    <source>
        <dbReference type="EMBL" id="ARN77262.1"/>
    </source>
</evidence>
<dbReference type="InterPro" id="IPR025348">
    <property type="entry name" value="DUF4252"/>
</dbReference>
<dbReference type="Proteomes" id="UP000193431">
    <property type="component" value="Chromosome"/>
</dbReference>
<dbReference type="Pfam" id="PF14060">
    <property type="entry name" value="DUF4252"/>
    <property type="match status" value="1"/>
</dbReference>
<proteinExistence type="predicted"/>
<keyword evidence="2" id="KW-1185">Reference proteome</keyword>
<dbReference type="AlphaFoldDB" id="A0A1W6MI48"/>
<dbReference type="STRING" id="331648.BST97_04295"/>
<accession>A0A1W6MI48</accession>
<protein>
    <recommendedName>
        <fullName evidence="3">DUF4252 domain-containing protein</fullName>
    </recommendedName>
</protein>
<sequence length="181" mass="20144">MTTLASCDSDPTVQSYYVDSEEKPGFYKQTVPKTILGIDERKLDEESLQAYNSLDKVSVLLLPAKPGEENRIKEEVEVFDKIISNGDYKTLITYNSDGMKVNLVYEGSSEKIDEIIAYGRYEDKVMGVARILGDDMNLGSIAKMFNELDGSDINPAGIKSILGGMGVDLEKEMQRDSIYSE</sequence>
<gene>
    <name evidence="1" type="ORF">BST97_04295</name>
</gene>
<reference evidence="1 2" key="1">
    <citation type="submission" date="2016-11" db="EMBL/GenBank/DDBJ databases">
        <title>Trade-off between light-utilization and light-protection in marine flavobacteria.</title>
        <authorList>
            <person name="Kumagai Y."/>
        </authorList>
    </citation>
    <scope>NUCLEOTIDE SEQUENCE [LARGE SCALE GENOMIC DNA]</scope>
    <source>
        <strain evidence="1 2">JCM 13191</strain>
    </source>
</reference>
<evidence type="ECO:0008006" key="3">
    <source>
        <dbReference type="Google" id="ProtNLM"/>
    </source>
</evidence>
<organism evidence="1 2">
    <name type="scientific">Nonlabens spongiae</name>
    <dbReference type="NCBI Taxonomy" id="331648"/>
    <lineage>
        <taxon>Bacteria</taxon>
        <taxon>Pseudomonadati</taxon>
        <taxon>Bacteroidota</taxon>
        <taxon>Flavobacteriia</taxon>
        <taxon>Flavobacteriales</taxon>
        <taxon>Flavobacteriaceae</taxon>
        <taxon>Nonlabens</taxon>
    </lineage>
</organism>